<gene>
    <name evidence="5" type="ORF">ZIOFF_014026</name>
</gene>
<feature type="signal peptide" evidence="2">
    <location>
        <begin position="1"/>
        <end position="25"/>
    </location>
</feature>
<reference evidence="5 6" key="1">
    <citation type="submission" date="2020-08" db="EMBL/GenBank/DDBJ databases">
        <title>Plant Genome Project.</title>
        <authorList>
            <person name="Zhang R.-G."/>
        </authorList>
    </citation>
    <scope>NUCLEOTIDE SEQUENCE [LARGE SCALE GENOMIC DNA]</scope>
    <source>
        <tissue evidence="5">Rhizome</tissue>
    </source>
</reference>
<feature type="domain" description="Fungal lipase-type" evidence="3">
    <location>
        <begin position="420"/>
        <end position="586"/>
    </location>
</feature>
<feature type="domain" description="DUF7358" evidence="4">
    <location>
        <begin position="57"/>
        <end position="282"/>
    </location>
</feature>
<dbReference type="Proteomes" id="UP000734854">
    <property type="component" value="Unassembled WGS sequence"/>
</dbReference>
<accession>A0A8J5HDF7</accession>
<organism evidence="5 6">
    <name type="scientific">Zingiber officinale</name>
    <name type="common">Ginger</name>
    <name type="synonym">Amomum zingiber</name>
    <dbReference type="NCBI Taxonomy" id="94328"/>
    <lineage>
        <taxon>Eukaryota</taxon>
        <taxon>Viridiplantae</taxon>
        <taxon>Streptophyta</taxon>
        <taxon>Embryophyta</taxon>
        <taxon>Tracheophyta</taxon>
        <taxon>Spermatophyta</taxon>
        <taxon>Magnoliopsida</taxon>
        <taxon>Liliopsida</taxon>
        <taxon>Zingiberales</taxon>
        <taxon>Zingiberaceae</taxon>
        <taxon>Zingiber</taxon>
    </lineage>
</organism>
<dbReference type="Gene3D" id="3.40.50.1820">
    <property type="entry name" value="alpha/beta hydrolase"/>
    <property type="match status" value="1"/>
</dbReference>
<dbReference type="PANTHER" id="PTHR47030">
    <property type="entry name" value="LIPASE CLASS 3 FAMILY PROTEIN"/>
    <property type="match status" value="1"/>
</dbReference>
<name>A0A8J5HDF7_ZINOF</name>
<comment type="caution">
    <text evidence="5">The sequence shown here is derived from an EMBL/GenBank/DDBJ whole genome shotgun (WGS) entry which is preliminary data.</text>
</comment>
<evidence type="ECO:0000313" key="5">
    <source>
        <dbReference type="EMBL" id="KAG6524135.1"/>
    </source>
</evidence>
<evidence type="ECO:0000256" key="2">
    <source>
        <dbReference type="SAM" id="SignalP"/>
    </source>
</evidence>
<proteinExistence type="predicted"/>
<dbReference type="InterPro" id="IPR055782">
    <property type="entry name" value="DUF7358"/>
</dbReference>
<dbReference type="PANTHER" id="PTHR47030:SF2">
    <property type="entry name" value="LIPASE CLASS 3 FAMILY PROTEIN"/>
    <property type="match status" value="1"/>
</dbReference>
<keyword evidence="1" id="KW-1133">Transmembrane helix</keyword>
<dbReference type="AlphaFoldDB" id="A0A8J5HDF7"/>
<dbReference type="GO" id="GO:0006629">
    <property type="term" value="P:lipid metabolic process"/>
    <property type="evidence" value="ECO:0007669"/>
    <property type="project" value="InterPro"/>
</dbReference>
<evidence type="ECO:0008006" key="7">
    <source>
        <dbReference type="Google" id="ProtNLM"/>
    </source>
</evidence>
<feature type="transmembrane region" description="Helical" evidence="1">
    <location>
        <begin position="150"/>
        <end position="176"/>
    </location>
</feature>
<evidence type="ECO:0000313" key="6">
    <source>
        <dbReference type="Proteomes" id="UP000734854"/>
    </source>
</evidence>
<evidence type="ECO:0000259" key="3">
    <source>
        <dbReference type="Pfam" id="PF01764"/>
    </source>
</evidence>
<dbReference type="CDD" id="cd00519">
    <property type="entry name" value="Lipase_3"/>
    <property type="match status" value="1"/>
</dbReference>
<dbReference type="EMBL" id="JACMSC010000004">
    <property type="protein sequence ID" value="KAG6524135.1"/>
    <property type="molecule type" value="Genomic_DNA"/>
</dbReference>
<dbReference type="InterPro" id="IPR002921">
    <property type="entry name" value="Fungal_lipase-type"/>
</dbReference>
<keyword evidence="2" id="KW-0732">Signal</keyword>
<feature type="transmembrane region" description="Helical" evidence="1">
    <location>
        <begin position="62"/>
        <end position="86"/>
    </location>
</feature>
<dbReference type="Pfam" id="PF24057">
    <property type="entry name" value="DUF7358"/>
    <property type="match status" value="1"/>
</dbReference>
<sequence>MAKKSSPNLLLPVFASLIHFRPLAALSDCVPRRRPYRSSLRMDRDFASGRFTPLAKLRSVRWIALLLGVSNLSVILLGVFLLIYLIRSCSGDEKLPFAASILSASIRVLAMVGAGKAQHETAEIIVSFPIESAAADAAVRHERRLRYKKWLWWTRFGIAVTVLQSIGAAYLTFIALTDLSHGGSCLLGQHTVNQTWKKILVVSFLLLAWLVVIIQLFMGADILRWRSFYSTHDTAWKAHYSEVFDHGIREALCCLGRAKYLSVLEEDEIYSVARLLGDLVAYRASGTGHLELLAGLALLQSQKQVQNLHNKLMDVPDQLIEDAAFFHQFAEAAYTGPLLDFGRNPILFPCAWLYRQGIVTPWARNRRPSLEGDNWWRGHAAAFLKFVNLPPEALCMGRVSQTKREAAYFVVVLHDKRTIVVAVRGTETPEDLITDGLCRECDLTMEDLDGLINYIYRKRDSEHLPSDVRQKVLSSFPHYGHAGIIESARELFIQLDGQSEVKDSLPSKKTGFLSSLLATGSECQGYQVCVVGHSLGGAIATFLGLRLYGRHPKVHVYAYGGLPCLDFVTAEACSKFVTTIVYNDEFSARLSVNSILRLRASAISALSDDSLAESAMIQKLARRILHANKYDVNQQSYDLCASPLRQNCLATFERNHISKRWQSKTSTTAIEPMNQELRLDETASGDDASELAILVDQDDVRLNSYEIVKDQMAQCFEERTSSVQASTAPPEMYLPGCVVHITYEPKRVLPFWRSWTVHERDHTFRAFVANRESFRDIRVTSRMFIDHLPWR</sequence>
<evidence type="ECO:0000259" key="4">
    <source>
        <dbReference type="Pfam" id="PF24057"/>
    </source>
</evidence>
<dbReference type="InterPro" id="IPR029058">
    <property type="entry name" value="AB_hydrolase_fold"/>
</dbReference>
<dbReference type="Pfam" id="PF01764">
    <property type="entry name" value="Lipase_3"/>
    <property type="match status" value="1"/>
</dbReference>
<keyword evidence="1" id="KW-0472">Membrane</keyword>
<evidence type="ECO:0000256" key="1">
    <source>
        <dbReference type="SAM" id="Phobius"/>
    </source>
</evidence>
<feature type="chain" id="PRO_5035229420" description="Fungal lipase-like domain-containing protein" evidence="2">
    <location>
        <begin position="26"/>
        <end position="791"/>
    </location>
</feature>
<keyword evidence="1" id="KW-0812">Transmembrane</keyword>
<dbReference type="SUPFAM" id="SSF53474">
    <property type="entry name" value="alpha/beta-Hydrolases"/>
    <property type="match status" value="1"/>
</dbReference>
<keyword evidence="6" id="KW-1185">Reference proteome</keyword>
<feature type="transmembrane region" description="Helical" evidence="1">
    <location>
        <begin position="196"/>
        <end position="218"/>
    </location>
</feature>
<protein>
    <recommendedName>
        <fullName evidence="7">Fungal lipase-like domain-containing protein</fullName>
    </recommendedName>
</protein>